<evidence type="ECO:0000313" key="4">
    <source>
        <dbReference type="EMBL" id="GGM18592.1"/>
    </source>
</evidence>
<keyword evidence="2" id="KW-1133">Transmembrane helix</keyword>
<sequence length="309" mass="32194">MALLRRRSRGLTTETAKTRNGGSKPPTHQDAAEGDDEPAEQQQPAVHLGDAPTQPTTAASKATRESVAARRPVKPSRAPLIVGGLVIAAITTVVVIGLIINAQQGEATSTYGPSTESTATLTADGVITVSSAGHVPRATLDVYVDPLCEACAFFEQQFGQEINDNVDNGALVVRYHMLTFLDGNSASGNYSTRASAALMCIARDVRTRAGGFRSYLESLFATHTQPQDKGSTDLANAQLAQLAVNSGAGSSTASCITSGATTASAKAESTAGQRQLIAAIGRNWSTPTVLQDGKPVNINTRGWLTSLVD</sequence>
<dbReference type="RefSeq" id="WP_188944949.1">
    <property type="nucleotide sequence ID" value="NZ_BMNA01000021.1"/>
</dbReference>
<feature type="region of interest" description="Disordered" evidence="1">
    <location>
        <begin position="1"/>
        <end position="73"/>
    </location>
</feature>
<evidence type="ECO:0000256" key="1">
    <source>
        <dbReference type="SAM" id="MobiDB-lite"/>
    </source>
</evidence>
<comment type="caution">
    <text evidence="4">The sequence shown here is derived from an EMBL/GenBank/DDBJ whole genome shotgun (WGS) entry which is preliminary data.</text>
</comment>
<reference evidence="4" key="2">
    <citation type="submission" date="2020-09" db="EMBL/GenBank/DDBJ databases">
        <authorList>
            <person name="Sun Q."/>
            <person name="Zhou Y."/>
        </authorList>
    </citation>
    <scope>NUCLEOTIDE SEQUENCE</scope>
    <source>
        <strain evidence="4">CGMCC 4.7308</strain>
    </source>
</reference>
<dbReference type="EMBL" id="BMNA01000021">
    <property type="protein sequence ID" value="GGM18592.1"/>
    <property type="molecule type" value="Genomic_DNA"/>
</dbReference>
<keyword evidence="5" id="KW-1185">Reference proteome</keyword>
<dbReference type="InterPro" id="IPR036249">
    <property type="entry name" value="Thioredoxin-like_sf"/>
</dbReference>
<dbReference type="AlphaFoldDB" id="A0A917TCM3"/>
<proteinExistence type="predicted"/>
<dbReference type="Pfam" id="PF13462">
    <property type="entry name" value="Thioredoxin_4"/>
    <property type="match status" value="1"/>
</dbReference>
<dbReference type="Proteomes" id="UP000655208">
    <property type="component" value="Unassembled WGS sequence"/>
</dbReference>
<feature type="domain" description="Thioredoxin-like fold" evidence="3">
    <location>
        <begin position="139"/>
        <end position="297"/>
    </location>
</feature>
<evidence type="ECO:0000256" key="2">
    <source>
        <dbReference type="SAM" id="Phobius"/>
    </source>
</evidence>
<keyword evidence="2" id="KW-0812">Transmembrane</keyword>
<reference evidence="4" key="1">
    <citation type="journal article" date="2014" name="Int. J. Syst. Evol. Microbiol.">
        <title>Complete genome sequence of Corynebacterium casei LMG S-19264T (=DSM 44701T), isolated from a smear-ripened cheese.</title>
        <authorList>
            <consortium name="US DOE Joint Genome Institute (JGI-PGF)"/>
            <person name="Walter F."/>
            <person name="Albersmeier A."/>
            <person name="Kalinowski J."/>
            <person name="Ruckert C."/>
        </authorList>
    </citation>
    <scope>NUCLEOTIDE SEQUENCE</scope>
    <source>
        <strain evidence="4">CGMCC 4.7308</strain>
    </source>
</reference>
<evidence type="ECO:0000259" key="3">
    <source>
        <dbReference type="Pfam" id="PF13462"/>
    </source>
</evidence>
<feature type="transmembrane region" description="Helical" evidence="2">
    <location>
        <begin position="80"/>
        <end position="100"/>
    </location>
</feature>
<dbReference type="SUPFAM" id="SSF52833">
    <property type="entry name" value="Thioredoxin-like"/>
    <property type="match status" value="1"/>
</dbReference>
<feature type="compositionally biased region" description="Polar residues" evidence="1">
    <location>
        <begin position="10"/>
        <end position="21"/>
    </location>
</feature>
<evidence type="ECO:0000313" key="5">
    <source>
        <dbReference type="Proteomes" id="UP000655208"/>
    </source>
</evidence>
<keyword evidence="2" id="KW-0472">Membrane</keyword>
<organism evidence="4 5">
    <name type="scientific">Nakamurella endophytica</name>
    <dbReference type="NCBI Taxonomy" id="1748367"/>
    <lineage>
        <taxon>Bacteria</taxon>
        <taxon>Bacillati</taxon>
        <taxon>Actinomycetota</taxon>
        <taxon>Actinomycetes</taxon>
        <taxon>Nakamurellales</taxon>
        <taxon>Nakamurellaceae</taxon>
        <taxon>Nakamurella</taxon>
    </lineage>
</organism>
<dbReference type="Gene3D" id="3.40.30.10">
    <property type="entry name" value="Glutaredoxin"/>
    <property type="match status" value="1"/>
</dbReference>
<protein>
    <recommendedName>
        <fullName evidence="3">Thioredoxin-like fold domain-containing protein</fullName>
    </recommendedName>
</protein>
<gene>
    <name evidence="4" type="ORF">GCM10011594_43320</name>
</gene>
<dbReference type="InterPro" id="IPR012336">
    <property type="entry name" value="Thioredoxin-like_fold"/>
</dbReference>
<name>A0A917TCM3_9ACTN</name>
<accession>A0A917TCM3</accession>